<organism evidence="2 3">
    <name type="scientific">Thermanaerosceptrum fracticalcis</name>
    <dbReference type="NCBI Taxonomy" id="1712410"/>
    <lineage>
        <taxon>Bacteria</taxon>
        <taxon>Bacillati</taxon>
        <taxon>Bacillota</taxon>
        <taxon>Clostridia</taxon>
        <taxon>Eubacteriales</taxon>
        <taxon>Peptococcaceae</taxon>
        <taxon>Thermanaerosceptrum</taxon>
    </lineage>
</organism>
<dbReference type="InterPro" id="IPR014203">
    <property type="entry name" value="Spore_V_AC"/>
</dbReference>
<feature type="transmembrane region" description="Helical" evidence="1">
    <location>
        <begin position="48"/>
        <end position="67"/>
    </location>
</feature>
<feature type="transmembrane region" description="Helical" evidence="1">
    <location>
        <begin position="106"/>
        <end position="134"/>
    </location>
</feature>
<reference evidence="2 3" key="1">
    <citation type="journal article" date="2019" name="Front. Microbiol.">
        <title>Thermoanaerosceptrum fracticalcis gen. nov. sp. nov., a Novel Fumarate-Fermenting Microorganism From a Deep Fractured Carbonate Aquifer of the US Great Basin.</title>
        <authorList>
            <person name="Hamilton-Brehm S.D."/>
            <person name="Stewart L.E."/>
            <person name="Zavarin M."/>
            <person name="Caldwell M."/>
            <person name="Lawson P.A."/>
            <person name="Onstott T.C."/>
            <person name="Grzymski J."/>
            <person name="Neveux I."/>
            <person name="Lollar B.S."/>
            <person name="Russell C.E."/>
            <person name="Moser D.P."/>
        </authorList>
    </citation>
    <scope>NUCLEOTIDE SEQUENCE [LARGE SCALE GENOMIC DNA]</scope>
    <source>
        <strain evidence="2 3">DRI-13</strain>
    </source>
</reference>
<evidence type="ECO:0000313" key="3">
    <source>
        <dbReference type="Proteomes" id="UP000515847"/>
    </source>
</evidence>
<proteinExistence type="predicted"/>
<dbReference type="OrthoDB" id="9797988at2"/>
<accession>A0A7G6E882</accession>
<dbReference type="InterPro" id="IPR005562">
    <property type="entry name" value="SpoVA"/>
</dbReference>
<dbReference type="AlphaFoldDB" id="A0A7G6E882"/>
<feature type="transmembrane region" description="Helical" evidence="1">
    <location>
        <begin position="73"/>
        <end position="94"/>
    </location>
</feature>
<gene>
    <name evidence="2" type="primary">spoVAC</name>
    <name evidence="2" type="ORF">BR63_04105</name>
</gene>
<dbReference type="Pfam" id="PF03862">
    <property type="entry name" value="SpoVAC_SpoVAEB"/>
    <property type="match status" value="1"/>
</dbReference>
<dbReference type="NCBIfam" id="TIGR02838">
    <property type="entry name" value="spore_V_AC"/>
    <property type="match status" value="1"/>
</dbReference>
<feature type="transmembrane region" description="Helical" evidence="1">
    <location>
        <begin position="15"/>
        <end position="36"/>
    </location>
</feature>
<keyword evidence="1" id="KW-0472">Membrane</keyword>
<keyword evidence="1" id="KW-1133">Transmembrane helix</keyword>
<dbReference type="PANTHER" id="PTHR38450">
    <property type="entry name" value="STAGE V SPORULATION PROTEIN AC-RELATED"/>
    <property type="match status" value="1"/>
</dbReference>
<name>A0A7G6E882_THEFR</name>
<evidence type="ECO:0000256" key="1">
    <source>
        <dbReference type="SAM" id="Phobius"/>
    </source>
</evidence>
<keyword evidence="3" id="KW-1185">Reference proteome</keyword>
<sequence length="135" mass="14229">MAVRMAPPMTVLRNAILAFVVGGLICVIGQVMFALFQQGGLVEKEASTATSATLVFFGALFTGLGLYDELGKFAGAGSIIPITGFANSMVAPALEFKREGFVYGVGARLFTIAGPVITYGTVVSIFIGLIYYFIK</sequence>
<dbReference type="PANTHER" id="PTHR38450:SF1">
    <property type="entry name" value="STAGE V SPORULATION PROTEIN AC"/>
    <property type="match status" value="1"/>
</dbReference>
<dbReference type="KEGG" id="tfr:BR63_04105"/>
<dbReference type="Proteomes" id="UP000515847">
    <property type="component" value="Chromosome"/>
</dbReference>
<evidence type="ECO:0000313" key="2">
    <source>
        <dbReference type="EMBL" id="QNB48286.1"/>
    </source>
</evidence>
<keyword evidence="1" id="KW-0812">Transmembrane</keyword>
<dbReference type="EMBL" id="CP045798">
    <property type="protein sequence ID" value="QNB48286.1"/>
    <property type="molecule type" value="Genomic_DNA"/>
</dbReference>
<protein>
    <submittedName>
        <fullName evidence="2">Stage V sporulation protein AC</fullName>
    </submittedName>
</protein>